<dbReference type="PANTHER" id="PTHR31808:SF9">
    <property type="entry name" value="F21O3.2 PROTEIN"/>
    <property type="match status" value="1"/>
</dbReference>
<dbReference type="Pfam" id="PF05542">
    <property type="entry name" value="DUF760"/>
    <property type="match status" value="1"/>
</dbReference>
<keyword evidence="2" id="KW-1185">Reference proteome</keyword>
<dbReference type="PANTHER" id="PTHR31808">
    <property type="entry name" value="EXPRESSED PROTEIN"/>
    <property type="match status" value="1"/>
</dbReference>
<dbReference type="InterPro" id="IPR008479">
    <property type="entry name" value="DUF760"/>
</dbReference>
<dbReference type="InterPro" id="IPR038925">
    <property type="entry name" value="At3g17800-like"/>
</dbReference>
<reference evidence="1 2" key="1">
    <citation type="submission" date="2024-01" db="EMBL/GenBank/DDBJ databases">
        <title>The complete chloroplast genome sequence of Lithospermum erythrorhizon: insights into the phylogenetic relationship among Boraginaceae species and the maternal lineages of purple gromwells.</title>
        <authorList>
            <person name="Okada T."/>
            <person name="Watanabe K."/>
        </authorList>
    </citation>
    <scope>NUCLEOTIDE SEQUENCE [LARGE SCALE GENOMIC DNA]</scope>
</reference>
<evidence type="ECO:0000313" key="1">
    <source>
        <dbReference type="EMBL" id="GAA0169157.1"/>
    </source>
</evidence>
<dbReference type="AlphaFoldDB" id="A0AAV3R2E8"/>
<name>A0AAV3R2E8_LITER</name>
<proteinExistence type="predicted"/>
<sequence>MDCSLSHSIKFFAPNYATTHARSLVFITTARSSSSSYKKNEYSGLHAPLELKTEAGRFLSGVFLNDKKEFKSTAKKMLEQVGFDRDQALARRDLSIESDEAFLHRRIAELKELQCQTAVEDIMYLMIVSKFSEIKVHLIPRLSRCIYNGRVEILPSKDWQLESIHSFDFLEMIREHLATVVGWRCNSNVKDAWATTKIQRLPLCQMYAASILYGYFLKSASLRHHLEQNLGHILQDIGGTRAGIHTSLREIGHLESRNIFFGHINGVQSTSLGEVTQVSCTKNQGRLKGYVMRFDTETMAICAKPWSKESVNLIQRHSNALFGEQNKDLFECNDMIHTSFATLKRFALEAIAFGSFLWDAEEYVNTVYKLSDNLLE</sequence>
<evidence type="ECO:0000313" key="2">
    <source>
        <dbReference type="Proteomes" id="UP001454036"/>
    </source>
</evidence>
<accession>A0AAV3R2E8</accession>
<organism evidence="1 2">
    <name type="scientific">Lithospermum erythrorhizon</name>
    <name type="common">Purple gromwell</name>
    <name type="synonym">Lithospermum officinale var. erythrorhizon</name>
    <dbReference type="NCBI Taxonomy" id="34254"/>
    <lineage>
        <taxon>Eukaryota</taxon>
        <taxon>Viridiplantae</taxon>
        <taxon>Streptophyta</taxon>
        <taxon>Embryophyta</taxon>
        <taxon>Tracheophyta</taxon>
        <taxon>Spermatophyta</taxon>
        <taxon>Magnoliopsida</taxon>
        <taxon>eudicotyledons</taxon>
        <taxon>Gunneridae</taxon>
        <taxon>Pentapetalae</taxon>
        <taxon>asterids</taxon>
        <taxon>lamiids</taxon>
        <taxon>Boraginales</taxon>
        <taxon>Boraginaceae</taxon>
        <taxon>Boraginoideae</taxon>
        <taxon>Lithospermeae</taxon>
        <taxon>Lithospermum</taxon>
    </lineage>
</organism>
<gene>
    <name evidence="1" type="ORF">LIER_23701</name>
</gene>
<dbReference type="Proteomes" id="UP001454036">
    <property type="component" value="Unassembled WGS sequence"/>
</dbReference>
<comment type="caution">
    <text evidence="1">The sequence shown here is derived from an EMBL/GenBank/DDBJ whole genome shotgun (WGS) entry which is preliminary data.</text>
</comment>
<protein>
    <submittedName>
        <fullName evidence="1">Uncharacterized protein</fullName>
    </submittedName>
</protein>
<dbReference type="EMBL" id="BAABME010006731">
    <property type="protein sequence ID" value="GAA0169157.1"/>
    <property type="molecule type" value="Genomic_DNA"/>
</dbReference>